<dbReference type="HOGENOM" id="CLU_002706_49_24_1"/>
<reference evidence="4" key="3">
    <citation type="submission" date="2015-04" db="UniProtKB">
        <authorList>
            <consortium name="EnsemblPlants"/>
        </authorList>
    </citation>
    <scope>IDENTIFICATION</scope>
</reference>
<feature type="repeat" description="PPR" evidence="3">
    <location>
        <begin position="410"/>
        <end position="444"/>
    </location>
</feature>
<reference evidence="4 5" key="1">
    <citation type="submission" date="2012-08" db="EMBL/GenBank/DDBJ databases">
        <title>Oryza genome evolution.</title>
        <authorList>
            <person name="Wing R.A."/>
        </authorList>
    </citation>
    <scope>NUCLEOTIDE SEQUENCE</scope>
</reference>
<proteinExistence type="predicted"/>
<keyword evidence="1" id="KW-0677">Repeat</keyword>
<keyword evidence="5" id="KW-1185">Reference proteome</keyword>
<dbReference type="PROSITE" id="PS51375">
    <property type="entry name" value="PPR"/>
    <property type="match status" value="6"/>
</dbReference>
<evidence type="ECO:0000256" key="2">
    <source>
        <dbReference type="ARBA" id="ARBA00022946"/>
    </source>
</evidence>
<reference evidence="5" key="2">
    <citation type="submission" date="2013-12" db="EMBL/GenBank/DDBJ databases">
        <authorList>
            <person name="Yu Y."/>
            <person name="Lee S."/>
            <person name="de Baynast K."/>
            <person name="Wissotski M."/>
            <person name="Liu L."/>
            <person name="Talag J."/>
            <person name="Goicoechea J."/>
            <person name="Angelova A."/>
            <person name="Jetty R."/>
            <person name="Kudrna D."/>
            <person name="Golser W."/>
            <person name="Rivera L."/>
            <person name="Zhang J."/>
            <person name="Wing R."/>
        </authorList>
    </citation>
    <scope>NUCLEOTIDE SEQUENCE</scope>
</reference>
<dbReference type="Pfam" id="PF12854">
    <property type="entry name" value="PPR_1"/>
    <property type="match status" value="1"/>
</dbReference>
<dbReference type="InterPro" id="IPR002885">
    <property type="entry name" value="PPR_rpt"/>
</dbReference>
<feature type="repeat" description="PPR" evidence="3">
    <location>
        <begin position="156"/>
        <end position="186"/>
    </location>
</feature>
<evidence type="ECO:0008006" key="6">
    <source>
        <dbReference type="Google" id="ProtNLM"/>
    </source>
</evidence>
<feature type="repeat" description="PPR" evidence="3">
    <location>
        <begin position="375"/>
        <end position="409"/>
    </location>
</feature>
<dbReference type="Pfam" id="PF01535">
    <property type="entry name" value="PPR"/>
    <property type="match status" value="4"/>
</dbReference>
<accession>A0A0D9VBI5</accession>
<protein>
    <recommendedName>
        <fullName evidence="6">Pentacotripeptide-repeat region of PRORP domain-containing protein</fullName>
    </recommendedName>
</protein>
<dbReference type="Gramene" id="LPERR02G01490.1">
    <property type="protein sequence ID" value="LPERR02G01490.1"/>
    <property type="gene ID" value="LPERR02G01490"/>
</dbReference>
<dbReference type="SUPFAM" id="SSF48452">
    <property type="entry name" value="TPR-like"/>
    <property type="match status" value="1"/>
</dbReference>
<dbReference type="GO" id="GO:0005739">
    <property type="term" value="C:mitochondrion"/>
    <property type="evidence" value="ECO:0007669"/>
    <property type="project" value="TreeGrafter"/>
</dbReference>
<feature type="repeat" description="PPR" evidence="3">
    <location>
        <begin position="298"/>
        <end position="332"/>
    </location>
</feature>
<dbReference type="GO" id="GO:0007005">
    <property type="term" value="P:mitochondrion organization"/>
    <property type="evidence" value="ECO:0007669"/>
    <property type="project" value="TreeGrafter"/>
</dbReference>
<dbReference type="GO" id="GO:0006396">
    <property type="term" value="P:RNA processing"/>
    <property type="evidence" value="ECO:0007669"/>
    <property type="project" value="TreeGrafter"/>
</dbReference>
<evidence type="ECO:0000313" key="5">
    <source>
        <dbReference type="Proteomes" id="UP000032180"/>
    </source>
</evidence>
<dbReference type="InterPro" id="IPR011990">
    <property type="entry name" value="TPR-like_helical_dom_sf"/>
</dbReference>
<dbReference type="AlphaFoldDB" id="A0A0D9VBI5"/>
<dbReference type="PANTHER" id="PTHR47934">
    <property type="entry name" value="PENTATRICOPEPTIDE REPEAT-CONTAINING PROTEIN PET309, MITOCHONDRIAL"/>
    <property type="match status" value="1"/>
</dbReference>
<dbReference type="Proteomes" id="UP000032180">
    <property type="component" value="Chromosome 2"/>
</dbReference>
<dbReference type="eggNOG" id="KOG4197">
    <property type="taxonomic scope" value="Eukaryota"/>
</dbReference>
<keyword evidence="2" id="KW-0809">Transit peptide</keyword>
<name>A0A0D9VBI5_9ORYZ</name>
<evidence type="ECO:0000256" key="3">
    <source>
        <dbReference type="PROSITE-ProRule" id="PRU00708"/>
    </source>
</evidence>
<dbReference type="InterPro" id="IPR051114">
    <property type="entry name" value="Mito_RNA_Proc_CCM1"/>
</dbReference>
<feature type="repeat" description="PPR" evidence="3">
    <location>
        <begin position="196"/>
        <end position="230"/>
    </location>
</feature>
<evidence type="ECO:0000313" key="4">
    <source>
        <dbReference type="EnsemblPlants" id="LPERR02G01490.1"/>
    </source>
</evidence>
<feature type="repeat" description="PPR" evidence="3">
    <location>
        <begin position="263"/>
        <end position="297"/>
    </location>
</feature>
<dbReference type="STRING" id="77586.A0A0D9VBI5"/>
<dbReference type="Gene3D" id="1.25.40.10">
    <property type="entry name" value="Tetratricopeptide repeat domain"/>
    <property type="match status" value="5"/>
</dbReference>
<dbReference type="PANTHER" id="PTHR47934:SF6">
    <property type="entry name" value="MITOCHONDRIAL GROUP I INTRON SPLICING FACTOR CCM1-RELATED"/>
    <property type="match status" value="1"/>
</dbReference>
<dbReference type="NCBIfam" id="TIGR00756">
    <property type="entry name" value="PPR"/>
    <property type="match status" value="6"/>
</dbReference>
<organism evidence="4 5">
    <name type="scientific">Leersia perrieri</name>
    <dbReference type="NCBI Taxonomy" id="77586"/>
    <lineage>
        <taxon>Eukaryota</taxon>
        <taxon>Viridiplantae</taxon>
        <taxon>Streptophyta</taxon>
        <taxon>Embryophyta</taxon>
        <taxon>Tracheophyta</taxon>
        <taxon>Spermatophyta</taxon>
        <taxon>Magnoliopsida</taxon>
        <taxon>Liliopsida</taxon>
        <taxon>Poales</taxon>
        <taxon>Poaceae</taxon>
        <taxon>BOP clade</taxon>
        <taxon>Oryzoideae</taxon>
        <taxon>Oryzeae</taxon>
        <taxon>Oryzinae</taxon>
        <taxon>Leersia</taxon>
    </lineage>
</organism>
<dbReference type="Pfam" id="PF13041">
    <property type="entry name" value="PPR_2"/>
    <property type="match status" value="2"/>
</dbReference>
<dbReference type="GO" id="GO:0003729">
    <property type="term" value="F:mRNA binding"/>
    <property type="evidence" value="ECO:0007669"/>
    <property type="project" value="TreeGrafter"/>
</dbReference>
<sequence>MNRAARASSPEDAASTAAARKLHLLLRSRDLRPAISYLRTLPSPLTLLPNHALNALLRALAAAGRVRAAASLFRRIPSPTPHSFNSLLAALLRRGRTRAASALFAALLRSPSASPDAATLNTLLHGLSTASSPRASPPALLRLFRFLPETYAFAPDAISYNSLLSALCRTGDMVTARKLFDGMRVGEEGMGVAFPNVITYTTMIKAYCAKRLVDEALAIFKLMVADGVEPNKITYNTMVQGFCDASRMELVKEVLEMDSFKPDTCTFNTLISAHCKEARIEDAMKVFTQMVELRVKRDSASYSMVIRALCENGEFGRAEELVDELLEKEVLKKRGGCTPLIAAYNPVFVYLCDHGKTRKARMLFGQLLDRRSKVDFPAFKTLILGHCREGDFEEGYELVLSMLKRDLVPDDECYISVIEGFAQKGRMKFAWEALHRMLNSGLRPSTSTFHSVLLGLLNKDGCAKEAADLIEIMLVRKIRQNVDLSTNLIDTLFRNNLNDRAYKIVTSLYDHGYYIKMEKLIPSLCEEKKFIDAADFTLFSLEKHQNLGVAIPSMVLDGLCMTGKASEAFRLFYELIENRSSSAAVAEPRSLVALHHALEESGKMKEADFVAKQMRRASARIRERI</sequence>
<dbReference type="EnsemblPlants" id="LPERR02G01490.1">
    <property type="protein sequence ID" value="LPERR02G01490.1"/>
    <property type="gene ID" value="LPERR02G01490"/>
</dbReference>
<evidence type="ECO:0000256" key="1">
    <source>
        <dbReference type="ARBA" id="ARBA00022737"/>
    </source>
</evidence>